<dbReference type="Pfam" id="PF00482">
    <property type="entry name" value="T2SSF"/>
    <property type="match status" value="2"/>
</dbReference>
<evidence type="ECO:0000256" key="10">
    <source>
        <dbReference type="SAM" id="Phobius"/>
    </source>
</evidence>
<feature type="transmembrane region" description="Helical" evidence="10">
    <location>
        <begin position="234"/>
        <end position="252"/>
    </location>
</feature>
<reference evidence="12" key="1">
    <citation type="submission" date="2018-10" db="EMBL/GenBank/DDBJ databases">
        <title>Acidithiobacillus sulfuriphilus sp. nov.: an extremely acidophilic sulfur-oxidizing chemolithotroph isolated from a neutral pH environment.</title>
        <authorList>
            <person name="Falagan C."/>
            <person name="Moya-Beltran A."/>
            <person name="Quatrini R."/>
            <person name="Johnson D.B."/>
        </authorList>
    </citation>
    <scope>NUCLEOTIDE SEQUENCE [LARGE SCALE GENOMIC DNA]</scope>
    <source>
        <strain evidence="12">CJ-2</strain>
    </source>
</reference>
<comment type="similarity">
    <text evidence="2 9">Belongs to the GSP F family.</text>
</comment>
<organism evidence="12">
    <name type="scientific">Acidithiobacillus sulfuriphilus</name>
    <dbReference type="NCBI Taxonomy" id="1867749"/>
    <lineage>
        <taxon>Bacteria</taxon>
        <taxon>Pseudomonadati</taxon>
        <taxon>Pseudomonadota</taxon>
        <taxon>Acidithiobacillia</taxon>
        <taxon>Acidithiobacillales</taxon>
        <taxon>Acidithiobacillaceae</taxon>
        <taxon>Acidithiobacillus</taxon>
    </lineage>
</organism>
<sequence length="419" mass="45967">MAQAMRGRASGKKLREPKRDVYNWEAKEPSGNLRKGEMEAASVAVVRATLRRMGLNPTTVRKQAQPLFGGGRVKEKDIVVMTRQLATMINAGLPVVQAIDLLSKGTGKKGMRKLMMDVKRHLEEGERLSEAFAHFPAYFDRLYVALVAAGEMGGILDTILLKLATYREKSLALKSKIKSAMFYPSAIVTVAFGVTAILMIFVIPRFAQLFTSFGANLPVLTQFVINVSNEFVRYWFLVFGIPIGGVAAMIYAHKHSRRFREGWDRLLLRMPVIGDVMLKGAIARFTRTFSTMHGAGVPMTESLETIARSSGNVVIENAISKARDAVASGTRLSEPLKETGLFPPMVTQMIAIGEESGAMEEMLAKVADFYEGEVDEAVNRMTSLMEPAIMVVLGVIIGTLVISMYLPIFKLGAVVTGGH</sequence>
<dbReference type="GO" id="GO:0015628">
    <property type="term" value="P:protein secretion by the type II secretion system"/>
    <property type="evidence" value="ECO:0007669"/>
    <property type="project" value="TreeGrafter"/>
</dbReference>
<evidence type="ECO:0000256" key="6">
    <source>
        <dbReference type="ARBA" id="ARBA00022692"/>
    </source>
</evidence>
<evidence type="ECO:0000256" key="5">
    <source>
        <dbReference type="ARBA" id="ARBA00022519"/>
    </source>
</evidence>
<dbReference type="InterPro" id="IPR003004">
    <property type="entry name" value="GspF/PilC"/>
</dbReference>
<name>A0A3M8QXI5_9PROT</name>
<keyword evidence="6 9" id="KW-0812">Transmembrane</keyword>
<dbReference type="GO" id="GO:0005886">
    <property type="term" value="C:plasma membrane"/>
    <property type="evidence" value="ECO:0007669"/>
    <property type="project" value="UniProtKB-SubCell"/>
</dbReference>
<dbReference type="InterPro" id="IPR018076">
    <property type="entry name" value="T2SS_GspF_dom"/>
</dbReference>
<evidence type="ECO:0000259" key="11">
    <source>
        <dbReference type="Pfam" id="PF00482"/>
    </source>
</evidence>
<feature type="transmembrane region" description="Helical" evidence="10">
    <location>
        <begin position="388"/>
        <end position="409"/>
    </location>
</feature>
<protein>
    <submittedName>
        <fullName evidence="12">Type II secretion system F family protein</fullName>
    </submittedName>
</protein>
<feature type="domain" description="Type II secretion system protein GspF" evidence="11">
    <location>
        <begin position="82"/>
        <end position="204"/>
    </location>
</feature>
<dbReference type="PANTHER" id="PTHR30012">
    <property type="entry name" value="GENERAL SECRETION PATHWAY PROTEIN"/>
    <property type="match status" value="1"/>
</dbReference>
<dbReference type="AlphaFoldDB" id="A0A3M8QXI5"/>
<evidence type="ECO:0000256" key="9">
    <source>
        <dbReference type="RuleBase" id="RU003923"/>
    </source>
</evidence>
<proteinExistence type="inferred from homology"/>
<evidence type="ECO:0000256" key="3">
    <source>
        <dbReference type="ARBA" id="ARBA00022448"/>
    </source>
</evidence>
<evidence type="ECO:0000256" key="1">
    <source>
        <dbReference type="ARBA" id="ARBA00004429"/>
    </source>
</evidence>
<dbReference type="OrthoDB" id="5297636at2"/>
<keyword evidence="3 9" id="KW-0813">Transport</keyword>
<evidence type="ECO:0000256" key="8">
    <source>
        <dbReference type="ARBA" id="ARBA00023136"/>
    </source>
</evidence>
<comment type="subcellular location">
    <subcellularLocation>
        <location evidence="1 9">Cell inner membrane</location>
        <topology evidence="1 9">Multi-pass membrane protein</topology>
    </subcellularLocation>
</comment>
<keyword evidence="8 10" id="KW-0472">Membrane</keyword>
<evidence type="ECO:0000256" key="4">
    <source>
        <dbReference type="ARBA" id="ARBA00022475"/>
    </source>
</evidence>
<dbReference type="EMBL" id="RIZI01000177">
    <property type="protein sequence ID" value="RNF60172.1"/>
    <property type="molecule type" value="Genomic_DNA"/>
</dbReference>
<dbReference type="RefSeq" id="WP_123104561.1">
    <property type="nucleotide sequence ID" value="NZ_CP127527.1"/>
</dbReference>
<keyword evidence="7 10" id="KW-1133">Transmembrane helix</keyword>
<keyword evidence="5" id="KW-0997">Cell inner membrane</keyword>
<dbReference type="PRINTS" id="PR00812">
    <property type="entry name" value="BCTERIALGSPF"/>
</dbReference>
<feature type="transmembrane region" description="Helical" evidence="10">
    <location>
        <begin position="182"/>
        <end position="203"/>
    </location>
</feature>
<evidence type="ECO:0000256" key="2">
    <source>
        <dbReference type="ARBA" id="ARBA00005745"/>
    </source>
</evidence>
<feature type="domain" description="Type II secretion system protein GspF" evidence="11">
    <location>
        <begin position="285"/>
        <end position="407"/>
    </location>
</feature>
<dbReference type="Gene3D" id="1.20.81.30">
    <property type="entry name" value="Type II secretion system (T2SS), domain F"/>
    <property type="match status" value="2"/>
</dbReference>
<evidence type="ECO:0000313" key="12">
    <source>
        <dbReference type="EMBL" id="RNF60172.1"/>
    </source>
</evidence>
<dbReference type="PANTHER" id="PTHR30012:SF7">
    <property type="entry name" value="PROTEIN TRANSPORT PROTEIN HOFC HOMOLOG"/>
    <property type="match status" value="1"/>
</dbReference>
<accession>A0A3M8QXI5</accession>
<gene>
    <name evidence="12" type="ORF">EC580_09760</name>
</gene>
<keyword evidence="4" id="KW-1003">Cell membrane</keyword>
<comment type="caution">
    <text evidence="12">The sequence shown here is derived from an EMBL/GenBank/DDBJ whole genome shotgun (WGS) entry which is preliminary data.</text>
</comment>
<dbReference type="InterPro" id="IPR042094">
    <property type="entry name" value="T2SS_GspF_sf"/>
</dbReference>
<dbReference type="InterPro" id="IPR001992">
    <property type="entry name" value="T2SS_GspF/T4SS_PilC_CS"/>
</dbReference>
<dbReference type="FunFam" id="1.20.81.30:FF:000001">
    <property type="entry name" value="Type II secretion system protein F"/>
    <property type="match status" value="2"/>
</dbReference>
<evidence type="ECO:0000256" key="7">
    <source>
        <dbReference type="ARBA" id="ARBA00022989"/>
    </source>
</evidence>
<dbReference type="PROSITE" id="PS00874">
    <property type="entry name" value="T2SP_F"/>
    <property type="match status" value="1"/>
</dbReference>